<feature type="compositionally biased region" description="Basic and acidic residues" evidence="6">
    <location>
        <begin position="1"/>
        <end position="20"/>
    </location>
</feature>
<proteinExistence type="predicted"/>
<evidence type="ECO:0000256" key="6">
    <source>
        <dbReference type="SAM" id="MobiDB-lite"/>
    </source>
</evidence>
<dbReference type="GO" id="GO:0022857">
    <property type="term" value="F:transmembrane transporter activity"/>
    <property type="evidence" value="ECO:0007669"/>
    <property type="project" value="InterPro"/>
</dbReference>
<evidence type="ECO:0000256" key="5">
    <source>
        <dbReference type="ARBA" id="ARBA00023136"/>
    </source>
</evidence>
<feature type="transmembrane region" description="Helical" evidence="7">
    <location>
        <begin position="199"/>
        <end position="221"/>
    </location>
</feature>
<keyword evidence="2" id="KW-0813">Transport</keyword>
<feature type="transmembrane region" description="Helical" evidence="7">
    <location>
        <begin position="333"/>
        <end position="352"/>
    </location>
</feature>
<keyword evidence="4 7" id="KW-1133">Transmembrane helix</keyword>
<sequence length="482" mass="53399">MAEEKEKTEFEETSPDHFTTDESGNVIDEKQLLRKLDWHLVPGLTLLLLLSFLDRSNVGNALIEGLAADLHMTGSQLITALTINFIGYVLFEVPCNIMLKITTPRFWLPTLTFTWGVVCVLTGITQNFPGFLAVRFFIGIVDSGFIPGCIFYMSMWYRRNEQIYRIALLLSTATLGGGFGGIFAFGISKMRGIAGLNGWRWIFIIEGLLTVVVSIAAYFFIYSYPATAKFLTPKEREYVIARLKEDSDAAQEEKFTWDGVVQALRDPKVWLYGICFHTINLPICTLGTFLPTIIHELGYTAAQAQLLSIPPYIAAFILTMAAAMYAQKTRLRAPFIIASSTLSIIGYIVLIAGDRPEISYGGAAMAVSGAFTSAAVIASWPANNVSGQTKRATANAMQLSIGNLGAIMGTQLYQPKWAPKFYVANCVAVGYLVGNIIIVSALWYTLKSENARRDRGERDNRLKDVGEGVFLGDDDPRWRFQT</sequence>
<feature type="transmembrane region" description="Helical" evidence="7">
    <location>
        <begin position="269"/>
        <end position="294"/>
    </location>
</feature>
<accession>A0A9P6L6S6</accession>
<organism evidence="9 10">
    <name type="scientific">Thelephora terrestris</name>
    <dbReference type="NCBI Taxonomy" id="56493"/>
    <lineage>
        <taxon>Eukaryota</taxon>
        <taxon>Fungi</taxon>
        <taxon>Dikarya</taxon>
        <taxon>Basidiomycota</taxon>
        <taxon>Agaricomycotina</taxon>
        <taxon>Agaricomycetes</taxon>
        <taxon>Thelephorales</taxon>
        <taxon>Thelephoraceae</taxon>
        <taxon>Thelephora</taxon>
    </lineage>
</organism>
<feature type="transmembrane region" description="Helical" evidence="7">
    <location>
        <begin position="422"/>
        <end position="446"/>
    </location>
</feature>
<comment type="caution">
    <text evidence="9">The sequence shown here is derived from an EMBL/GenBank/DDBJ whole genome shotgun (WGS) entry which is preliminary data.</text>
</comment>
<dbReference type="InterPro" id="IPR036259">
    <property type="entry name" value="MFS_trans_sf"/>
</dbReference>
<dbReference type="Pfam" id="PF07690">
    <property type="entry name" value="MFS_1"/>
    <property type="match status" value="1"/>
</dbReference>
<feature type="transmembrane region" description="Helical" evidence="7">
    <location>
        <begin position="358"/>
        <end position="380"/>
    </location>
</feature>
<dbReference type="InterPro" id="IPR011701">
    <property type="entry name" value="MFS"/>
</dbReference>
<evidence type="ECO:0000259" key="8">
    <source>
        <dbReference type="PROSITE" id="PS50850"/>
    </source>
</evidence>
<protein>
    <submittedName>
        <fullName evidence="9">MFS transporter</fullName>
    </submittedName>
</protein>
<gene>
    <name evidence="9" type="ORF">BJ322DRAFT_1006753</name>
</gene>
<dbReference type="Gene3D" id="1.20.1250.20">
    <property type="entry name" value="MFS general substrate transporter like domains"/>
    <property type="match status" value="2"/>
</dbReference>
<keyword evidence="10" id="KW-1185">Reference proteome</keyword>
<dbReference type="GO" id="GO:0016020">
    <property type="term" value="C:membrane"/>
    <property type="evidence" value="ECO:0007669"/>
    <property type="project" value="UniProtKB-SubCell"/>
</dbReference>
<evidence type="ECO:0000256" key="1">
    <source>
        <dbReference type="ARBA" id="ARBA00004141"/>
    </source>
</evidence>
<feature type="transmembrane region" description="Helical" evidence="7">
    <location>
        <begin position="106"/>
        <end position="126"/>
    </location>
</feature>
<reference evidence="9" key="1">
    <citation type="journal article" date="2020" name="Nat. Commun.">
        <title>Large-scale genome sequencing of mycorrhizal fungi provides insights into the early evolution of symbiotic traits.</title>
        <authorList>
            <person name="Miyauchi S."/>
            <person name="Kiss E."/>
            <person name="Kuo A."/>
            <person name="Drula E."/>
            <person name="Kohler A."/>
            <person name="Sanchez-Garcia M."/>
            <person name="Morin E."/>
            <person name="Andreopoulos B."/>
            <person name="Barry K.W."/>
            <person name="Bonito G."/>
            <person name="Buee M."/>
            <person name="Carver A."/>
            <person name="Chen C."/>
            <person name="Cichocki N."/>
            <person name="Clum A."/>
            <person name="Culley D."/>
            <person name="Crous P.W."/>
            <person name="Fauchery L."/>
            <person name="Girlanda M."/>
            <person name="Hayes R.D."/>
            <person name="Keri Z."/>
            <person name="LaButti K."/>
            <person name="Lipzen A."/>
            <person name="Lombard V."/>
            <person name="Magnuson J."/>
            <person name="Maillard F."/>
            <person name="Murat C."/>
            <person name="Nolan M."/>
            <person name="Ohm R.A."/>
            <person name="Pangilinan J."/>
            <person name="Pereira M.F."/>
            <person name="Perotto S."/>
            <person name="Peter M."/>
            <person name="Pfister S."/>
            <person name="Riley R."/>
            <person name="Sitrit Y."/>
            <person name="Stielow J.B."/>
            <person name="Szollosi G."/>
            <person name="Zifcakova L."/>
            <person name="Stursova M."/>
            <person name="Spatafora J.W."/>
            <person name="Tedersoo L."/>
            <person name="Vaario L.M."/>
            <person name="Yamada A."/>
            <person name="Yan M."/>
            <person name="Wang P."/>
            <person name="Xu J."/>
            <person name="Bruns T."/>
            <person name="Baldrian P."/>
            <person name="Vilgalys R."/>
            <person name="Dunand C."/>
            <person name="Henrissat B."/>
            <person name="Grigoriev I.V."/>
            <person name="Hibbett D."/>
            <person name="Nagy L.G."/>
            <person name="Martin F.M."/>
        </authorList>
    </citation>
    <scope>NUCLEOTIDE SEQUENCE</scope>
    <source>
        <strain evidence="9">UH-Tt-Lm1</strain>
    </source>
</reference>
<feature type="domain" description="Major facilitator superfamily (MFS) profile" evidence="8">
    <location>
        <begin position="40"/>
        <end position="452"/>
    </location>
</feature>
<evidence type="ECO:0000256" key="3">
    <source>
        <dbReference type="ARBA" id="ARBA00022692"/>
    </source>
</evidence>
<dbReference type="PROSITE" id="PS50850">
    <property type="entry name" value="MFS"/>
    <property type="match status" value="1"/>
</dbReference>
<dbReference type="Proteomes" id="UP000736335">
    <property type="component" value="Unassembled WGS sequence"/>
</dbReference>
<feature type="region of interest" description="Disordered" evidence="6">
    <location>
        <begin position="1"/>
        <end position="22"/>
    </location>
</feature>
<name>A0A9P6L6S6_9AGAM</name>
<feature type="transmembrane region" description="Helical" evidence="7">
    <location>
        <begin position="73"/>
        <end position="94"/>
    </location>
</feature>
<feature type="transmembrane region" description="Helical" evidence="7">
    <location>
        <begin position="392"/>
        <end position="410"/>
    </location>
</feature>
<dbReference type="OrthoDB" id="2962993at2759"/>
<keyword evidence="5 7" id="KW-0472">Membrane</keyword>
<evidence type="ECO:0000313" key="9">
    <source>
        <dbReference type="EMBL" id="KAF9784766.1"/>
    </source>
</evidence>
<dbReference type="AlphaFoldDB" id="A0A9P6L6S6"/>
<evidence type="ECO:0000256" key="2">
    <source>
        <dbReference type="ARBA" id="ARBA00022448"/>
    </source>
</evidence>
<keyword evidence="3 7" id="KW-0812">Transmembrane</keyword>
<feature type="transmembrane region" description="Helical" evidence="7">
    <location>
        <begin position="306"/>
        <end position="326"/>
    </location>
</feature>
<evidence type="ECO:0000313" key="10">
    <source>
        <dbReference type="Proteomes" id="UP000736335"/>
    </source>
</evidence>
<dbReference type="SUPFAM" id="SSF103473">
    <property type="entry name" value="MFS general substrate transporter"/>
    <property type="match status" value="1"/>
</dbReference>
<evidence type="ECO:0000256" key="4">
    <source>
        <dbReference type="ARBA" id="ARBA00022989"/>
    </source>
</evidence>
<dbReference type="FunFam" id="1.20.1250.20:FF:000034">
    <property type="entry name" value="MFS general substrate transporter"/>
    <property type="match status" value="1"/>
</dbReference>
<dbReference type="FunFam" id="1.20.1250.20:FF:000068">
    <property type="entry name" value="MFS general substrate transporter"/>
    <property type="match status" value="1"/>
</dbReference>
<reference evidence="9" key="2">
    <citation type="submission" date="2020-11" db="EMBL/GenBank/DDBJ databases">
        <authorList>
            <consortium name="DOE Joint Genome Institute"/>
            <person name="Kuo A."/>
            <person name="Miyauchi S."/>
            <person name="Kiss E."/>
            <person name="Drula E."/>
            <person name="Kohler A."/>
            <person name="Sanchez-Garcia M."/>
            <person name="Andreopoulos B."/>
            <person name="Barry K.W."/>
            <person name="Bonito G."/>
            <person name="Buee M."/>
            <person name="Carver A."/>
            <person name="Chen C."/>
            <person name="Cichocki N."/>
            <person name="Clum A."/>
            <person name="Culley D."/>
            <person name="Crous P.W."/>
            <person name="Fauchery L."/>
            <person name="Girlanda M."/>
            <person name="Hayes R."/>
            <person name="Keri Z."/>
            <person name="Labutti K."/>
            <person name="Lipzen A."/>
            <person name="Lombard V."/>
            <person name="Magnuson J."/>
            <person name="Maillard F."/>
            <person name="Morin E."/>
            <person name="Murat C."/>
            <person name="Nolan M."/>
            <person name="Ohm R."/>
            <person name="Pangilinan J."/>
            <person name="Pereira M."/>
            <person name="Perotto S."/>
            <person name="Peter M."/>
            <person name="Riley R."/>
            <person name="Sitrit Y."/>
            <person name="Stielow B."/>
            <person name="Szollosi G."/>
            <person name="Zifcakova L."/>
            <person name="Stursova M."/>
            <person name="Spatafora J.W."/>
            <person name="Tedersoo L."/>
            <person name="Vaario L.-M."/>
            <person name="Yamada A."/>
            <person name="Yan M."/>
            <person name="Wang P."/>
            <person name="Xu J."/>
            <person name="Bruns T."/>
            <person name="Baldrian P."/>
            <person name="Vilgalys R."/>
            <person name="Henrissat B."/>
            <person name="Grigoriev I.V."/>
            <person name="Hibbett D."/>
            <person name="Nagy L.G."/>
            <person name="Martin F.M."/>
        </authorList>
    </citation>
    <scope>NUCLEOTIDE SEQUENCE</scope>
    <source>
        <strain evidence="9">UH-Tt-Lm1</strain>
    </source>
</reference>
<dbReference type="PANTHER" id="PTHR43791">
    <property type="entry name" value="PERMEASE-RELATED"/>
    <property type="match status" value="1"/>
</dbReference>
<evidence type="ECO:0000256" key="7">
    <source>
        <dbReference type="SAM" id="Phobius"/>
    </source>
</evidence>
<comment type="subcellular location">
    <subcellularLocation>
        <location evidence="1">Membrane</location>
        <topology evidence="1">Multi-pass membrane protein</topology>
    </subcellularLocation>
</comment>
<feature type="transmembrane region" description="Helical" evidence="7">
    <location>
        <begin position="132"/>
        <end position="154"/>
    </location>
</feature>
<dbReference type="InterPro" id="IPR020846">
    <property type="entry name" value="MFS_dom"/>
</dbReference>
<feature type="transmembrane region" description="Helical" evidence="7">
    <location>
        <begin position="166"/>
        <end position="187"/>
    </location>
</feature>
<dbReference type="PANTHER" id="PTHR43791:SF22">
    <property type="entry name" value="TRANSPORTER, PUTATIVE (AFU_ORTHOLOGUE AFUA_6G11320)-RELATED"/>
    <property type="match status" value="1"/>
</dbReference>
<dbReference type="EMBL" id="WIUZ02000008">
    <property type="protein sequence ID" value="KAF9784766.1"/>
    <property type="molecule type" value="Genomic_DNA"/>
</dbReference>